<protein>
    <submittedName>
        <fullName evidence="1">Spore germination protein</fullName>
    </submittedName>
</protein>
<name>A0A292YJX8_9BACL</name>
<sequence>MPAVIGGIEIKNLAVAGQFHVGDLLSVAPKDSTLTYGGSGLALTGDFARSFNLLSSTNTIDPDLLDASTDTVL</sequence>
<dbReference type="InterPro" id="IPR019618">
    <property type="entry name" value="Spore_germination_GerPA"/>
</dbReference>
<organism evidence="1 2">
    <name type="scientific">Effusibacillus lacus</name>
    <dbReference type="NCBI Taxonomy" id="1348429"/>
    <lineage>
        <taxon>Bacteria</taxon>
        <taxon>Bacillati</taxon>
        <taxon>Bacillota</taxon>
        <taxon>Bacilli</taxon>
        <taxon>Bacillales</taxon>
        <taxon>Alicyclobacillaceae</taxon>
        <taxon>Effusibacillus</taxon>
    </lineage>
</organism>
<dbReference type="RefSeq" id="WP_096181993.1">
    <property type="nucleotide sequence ID" value="NZ_BDUF01000053.1"/>
</dbReference>
<dbReference type="Pfam" id="PF10676">
    <property type="entry name" value="gerPA"/>
    <property type="match status" value="1"/>
</dbReference>
<evidence type="ECO:0000313" key="1">
    <source>
        <dbReference type="EMBL" id="GAX90238.1"/>
    </source>
</evidence>
<dbReference type="Proteomes" id="UP000217785">
    <property type="component" value="Unassembled WGS sequence"/>
</dbReference>
<dbReference type="PANTHER" id="PTHR37808">
    <property type="entry name" value="SPORE GERMINATION PROTEIN-LIKE PROTEIN YDZR-RELATED"/>
    <property type="match status" value="1"/>
</dbReference>
<dbReference type="OrthoDB" id="2382149at2"/>
<comment type="caution">
    <text evidence="1">The sequence shown here is derived from an EMBL/GenBank/DDBJ whole genome shotgun (WGS) entry which is preliminary data.</text>
</comment>
<proteinExistence type="predicted"/>
<dbReference type="AlphaFoldDB" id="A0A292YJX8"/>
<gene>
    <name evidence="1" type="ORF">EFBL_1864</name>
</gene>
<accession>A0A292YJX8</accession>
<dbReference type="PANTHER" id="PTHR37808:SF3">
    <property type="entry name" value="SPORE GERMINATION PROTEIN GERPA-RELATED"/>
    <property type="match status" value="1"/>
</dbReference>
<dbReference type="EMBL" id="BDUF01000053">
    <property type="protein sequence ID" value="GAX90238.1"/>
    <property type="molecule type" value="Genomic_DNA"/>
</dbReference>
<keyword evidence="2" id="KW-1185">Reference proteome</keyword>
<evidence type="ECO:0000313" key="2">
    <source>
        <dbReference type="Proteomes" id="UP000217785"/>
    </source>
</evidence>
<reference evidence="2" key="1">
    <citation type="submission" date="2017-07" db="EMBL/GenBank/DDBJ databases">
        <title>Draft genome sequence of Effusibacillus lacus strain skLN1.</title>
        <authorList>
            <person name="Watanabe M."/>
            <person name="Kojima H."/>
            <person name="Fukui M."/>
        </authorList>
    </citation>
    <scope>NUCLEOTIDE SEQUENCE [LARGE SCALE GENOMIC DNA]</scope>
    <source>
        <strain evidence="2">skLN1</strain>
    </source>
</reference>